<dbReference type="RefSeq" id="WP_377578495.1">
    <property type="nucleotide sequence ID" value="NZ_JBHTKA010000002.1"/>
</dbReference>
<evidence type="ECO:0000313" key="3">
    <source>
        <dbReference type="EMBL" id="MFD0999637.1"/>
    </source>
</evidence>
<feature type="region of interest" description="Disordered" evidence="1">
    <location>
        <begin position="343"/>
        <end position="364"/>
    </location>
</feature>
<gene>
    <name evidence="3" type="ORF">ACFQ21_09980</name>
</gene>
<evidence type="ECO:0000259" key="2">
    <source>
        <dbReference type="Pfam" id="PF13699"/>
    </source>
</evidence>
<dbReference type="Pfam" id="PF13699">
    <property type="entry name" value="eCIS_core"/>
    <property type="match status" value="1"/>
</dbReference>
<dbReference type="Gene3D" id="3.40.630.10">
    <property type="entry name" value="Zn peptidases"/>
    <property type="match status" value="1"/>
</dbReference>
<evidence type="ECO:0000256" key="1">
    <source>
        <dbReference type="SAM" id="MobiDB-lite"/>
    </source>
</evidence>
<reference evidence="4" key="1">
    <citation type="journal article" date="2019" name="Int. J. Syst. Evol. Microbiol.">
        <title>The Global Catalogue of Microorganisms (GCM) 10K type strain sequencing project: providing services to taxonomists for standard genome sequencing and annotation.</title>
        <authorList>
            <consortium name="The Broad Institute Genomics Platform"/>
            <consortium name="The Broad Institute Genome Sequencing Center for Infectious Disease"/>
            <person name="Wu L."/>
            <person name="Ma J."/>
        </authorList>
    </citation>
    <scope>NUCLEOTIDE SEQUENCE [LARGE SCALE GENOMIC DNA]</scope>
    <source>
        <strain evidence="4">CCUG 58938</strain>
    </source>
</reference>
<dbReference type="SUPFAM" id="SSF53187">
    <property type="entry name" value="Zn-dependent exopeptidases"/>
    <property type="match status" value="1"/>
</dbReference>
<proteinExistence type="predicted"/>
<comment type="caution">
    <text evidence="3">The sequence shown here is derived from an EMBL/GenBank/DDBJ whole genome shotgun (WGS) entry which is preliminary data.</text>
</comment>
<evidence type="ECO:0000313" key="4">
    <source>
        <dbReference type="Proteomes" id="UP001597112"/>
    </source>
</evidence>
<dbReference type="Proteomes" id="UP001597112">
    <property type="component" value="Unassembled WGS sequence"/>
</dbReference>
<accession>A0ABW3K0N7</accession>
<feature type="compositionally biased region" description="Polar residues" evidence="1">
    <location>
        <begin position="461"/>
        <end position="472"/>
    </location>
</feature>
<feature type="domain" description="eCIS core" evidence="2">
    <location>
        <begin position="120"/>
        <end position="196"/>
    </location>
</feature>
<organism evidence="3 4">
    <name type="scientific">Ohtaekwangia kribbensis</name>
    <dbReference type="NCBI Taxonomy" id="688913"/>
    <lineage>
        <taxon>Bacteria</taxon>
        <taxon>Pseudomonadati</taxon>
        <taxon>Bacteroidota</taxon>
        <taxon>Cytophagia</taxon>
        <taxon>Cytophagales</taxon>
        <taxon>Fulvivirgaceae</taxon>
        <taxon>Ohtaekwangia</taxon>
    </lineage>
</organism>
<name>A0ABW3K0N7_9BACT</name>
<dbReference type="InterPro" id="IPR025295">
    <property type="entry name" value="eCIS_core_dom"/>
</dbReference>
<dbReference type="EMBL" id="JBHTKA010000002">
    <property type="protein sequence ID" value="MFD0999637.1"/>
    <property type="molecule type" value="Genomic_DNA"/>
</dbReference>
<feature type="region of interest" description="Disordered" evidence="1">
    <location>
        <begin position="456"/>
        <end position="481"/>
    </location>
</feature>
<protein>
    <submittedName>
        <fullName evidence="3">DUF4157 domain-containing protein</fullName>
    </submittedName>
</protein>
<keyword evidence="4" id="KW-1185">Reference proteome</keyword>
<sequence>MKETSRPPSSSVVPAASSPSQCQATVQEQSVVLPVQCKLTVGAIDDPLEAEADAVANKVVAIPQNSYIQRKCSHCEEEERAQRKPLAAFIQKKEASSGSTVVPESVSDQIASSRGSGSVLDSGTKSFMESRFSNDFSNVRIHTDNEAASLSTQLNAQAFTIGNDIYFNNGKFAPASSAGKRLLAHELTHVVQQSNTVQRRYIQRVPFARRDPIHDFILDDFSRETGLPRDQVTQHSAAYAEWLRNRPVRLGSSAGGRGIYAYEFPGTTTNRALVIGGVHGSELSGIEVVEQLITQLRTGPRPYYTVTIVPRLFPDNAHVREGNRAAIQADSNVGRYTRSTAVDPNRQMPEFGRSFDPSNPVDSRGRTIEAENVMLLELIDRIRPSRVVSVHAMHSDASAGIFADPRTDQNQIALGYDTDRALALEMARLAQSRGAAVSGNRLGSQNENTTYALDPPIAQAGQRQTRSRGQASTDHRGEGVSLGGWGSTAVCDAAHPERNRSAMRIITIEMPRGQRSQDMQTQAQRDARRVVVQAHVDAIREIFLGPHQVETNTPPRCP</sequence>